<keyword evidence="2" id="KW-1185">Reference proteome</keyword>
<evidence type="ECO:0000313" key="2">
    <source>
        <dbReference type="Proteomes" id="UP000079169"/>
    </source>
</evidence>
<dbReference type="PANTHER" id="PTHR13475">
    <property type="entry name" value="NEUGRIN"/>
    <property type="match status" value="1"/>
</dbReference>
<dbReference type="GeneID" id="103504847"/>
<dbReference type="InterPro" id="IPR010487">
    <property type="entry name" value="NGRN/Rrg9"/>
</dbReference>
<evidence type="ECO:0000256" key="1">
    <source>
        <dbReference type="SAM" id="MobiDB-lite"/>
    </source>
</evidence>
<proteinExistence type="predicted"/>
<dbReference type="PaxDb" id="121845-A0A3Q0IIU3"/>
<dbReference type="Proteomes" id="UP000079169">
    <property type="component" value="Unplaced"/>
</dbReference>
<reference evidence="3" key="1">
    <citation type="submission" date="2025-08" db="UniProtKB">
        <authorList>
            <consortium name="RefSeq"/>
        </authorList>
    </citation>
    <scope>IDENTIFICATION</scope>
</reference>
<evidence type="ECO:0000313" key="3">
    <source>
        <dbReference type="RefSeq" id="XP_026676082.1"/>
    </source>
</evidence>
<feature type="region of interest" description="Disordered" evidence="1">
    <location>
        <begin position="212"/>
        <end position="281"/>
    </location>
</feature>
<name>A0A3Q0IIU3_DIACI</name>
<dbReference type="GO" id="GO:0005634">
    <property type="term" value="C:nucleus"/>
    <property type="evidence" value="ECO:0007669"/>
    <property type="project" value="TreeGrafter"/>
</dbReference>
<dbReference type="Pfam" id="PF06413">
    <property type="entry name" value="Neugrin"/>
    <property type="match status" value="1"/>
</dbReference>
<sequence length="281" mass="32965">MNEYLKDFSESGSVYQNENEAISPDVDADEFHAMRANFMDLDKSYELHEREKLLRRRVKEKAAIKKKHFKEAKQPALLTITEIYQIKLLHQQEPSEWTPEKLSLSFPATPSVILRVLKNDTYRTAQQMLEHDMRVKHNWALLQGGQLEGLSPDYQEHLASFSFRDPIVRSLEDYKKFQPPVYKYVPENTEFRSIITNYYDLVKLRKQKLQDSLSNDTSEIPNPTKQLGEPDRLLNQPESQTRQQPVGDTSEQHLNQTSEQHLNPTSEQHLNETYGKHIELR</sequence>
<dbReference type="RefSeq" id="XP_026676082.1">
    <property type="nucleotide sequence ID" value="XM_026820281.1"/>
</dbReference>
<accession>A0A3Q0IIU3</accession>
<protein>
    <submittedName>
        <fullName evidence="3">Uncharacterized protein LOC103504847</fullName>
    </submittedName>
</protein>
<feature type="compositionally biased region" description="Polar residues" evidence="1">
    <location>
        <begin position="212"/>
        <end position="225"/>
    </location>
</feature>
<dbReference type="PANTHER" id="PTHR13475:SF3">
    <property type="entry name" value="NEUGRIN"/>
    <property type="match status" value="1"/>
</dbReference>
<dbReference type="KEGG" id="dci:103504847"/>
<organism evidence="2 3">
    <name type="scientific">Diaphorina citri</name>
    <name type="common">Asian citrus psyllid</name>
    <dbReference type="NCBI Taxonomy" id="121845"/>
    <lineage>
        <taxon>Eukaryota</taxon>
        <taxon>Metazoa</taxon>
        <taxon>Ecdysozoa</taxon>
        <taxon>Arthropoda</taxon>
        <taxon>Hexapoda</taxon>
        <taxon>Insecta</taxon>
        <taxon>Pterygota</taxon>
        <taxon>Neoptera</taxon>
        <taxon>Paraneoptera</taxon>
        <taxon>Hemiptera</taxon>
        <taxon>Sternorrhyncha</taxon>
        <taxon>Psylloidea</taxon>
        <taxon>Psyllidae</taxon>
        <taxon>Diaphorininae</taxon>
        <taxon>Diaphorina</taxon>
    </lineage>
</organism>
<dbReference type="AlphaFoldDB" id="A0A3Q0IIU3"/>
<feature type="compositionally biased region" description="Polar residues" evidence="1">
    <location>
        <begin position="236"/>
        <end position="268"/>
    </location>
</feature>
<gene>
    <name evidence="3" type="primary">LOC103504847</name>
</gene>